<gene>
    <name evidence="1" type="ORF">CTAYLR_010502</name>
</gene>
<dbReference type="AlphaFoldDB" id="A0AAD7XMK6"/>
<organism evidence="1 2">
    <name type="scientific">Chrysophaeum taylorii</name>
    <dbReference type="NCBI Taxonomy" id="2483200"/>
    <lineage>
        <taxon>Eukaryota</taxon>
        <taxon>Sar</taxon>
        <taxon>Stramenopiles</taxon>
        <taxon>Ochrophyta</taxon>
        <taxon>Pelagophyceae</taxon>
        <taxon>Pelagomonadales</taxon>
        <taxon>Pelagomonadaceae</taxon>
        <taxon>Chrysophaeum</taxon>
    </lineage>
</organism>
<evidence type="ECO:0000313" key="1">
    <source>
        <dbReference type="EMBL" id="KAJ8601455.1"/>
    </source>
</evidence>
<protein>
    <submittedName>
        <fullName evidence="1">Uncharacterized protein</fullName>
    </submittedName>
</protein>
<reference evidence="1" key="1">
    <citation type="submission" date="2023-01" db="EMBL/GenBank/DDBJ databases">
        <title>Metagenome sequencing of chrysophaentin producing Chrysophaeum taylorii.</title>
        <authorList>
            <person name="Davison J."/>
            <person name="Bewley C."/>
        </authorList>
    </citation>
    <scope>NUCLEOTIDE SEQUENCE</scope>
    <source>
        <strain evidence="1">NIES-1699</strain>
    </source>
</reference>
<comment type="caution">
    <text evidence="1">The sequence shown here is derived from an EMBL/GenBank/DDBJ whole genome shotgun (WGS) entry which is preliminary data.</text>
</comment>
<sequence length="149" mass="16126">MTALERLVEKEEVAAKKLGDASATLVTKEYAFSTSKGAVMTLAELFDGRSRLVVSRAGEGLESIIPHLDECDATLVVVGSSSSGLLSVSSRAFDSDFCDTVSVFCKDGDDVYHTQGSVDTVFFTYEFDPAPKAFDFDDTWWAIALPYGL</sequence>
<name>A0AAD7XMK6_9STRA</name>
<evidence type="ECO:0000313" key="2">
    <source>
        <dbReference type="Proteomes" id="UP001230188"/>
    </source>
</evidence>
<dbReference type="Proteomes" id="UP001230188">
    <property type="component" value="Unassembled WGS sequence"/>
</dbReference>
<keyword evidence="2" id="KW-1185">Reference proteome</keyword>
<dbReference type="EMBL" id="JAQMWT010000429">
    <property type="protein sequence ID" value="KAJ8601455.1"/>
    <property type="molecule type" value="Genomic_DNA"/>
</dbReference>
<proteinExistence type="predicted"/>
<accession>A0AAD7XMK6</accession>